<comment type="similarity">
    <text evidence="1">Belongs to the 'GDSL' lipolytic enzyme family.</text>
</comment>
<dbReference type="InterPro" id="IPR035669">
    <property type="entry name" value="SGNH_plant_lipase-like"/>
</dbReference>
<sequence length="359" mass="39883">MMKVVVVTMVIGFLVTNGPMCAQAHIHKPAGQVVARRNFSCILVFGDSSVDPGNNNYLNTTFRANFPPYGNNLFNRQSTGRFTNGRLPTDMTAEALGIKSMIPAFLDPNLGKEDLLTGVSFASSASGYDNLTAELTNVLPVSKQLEYFRHYKVQLREFVGAKKAENTVKNAIFILSMGTNDFLQNYFLEPTRSKQFTVKQYADYLTTCMAEDIKEMHRLGATKLVVVGLPPLGCMPVVKTLSGATKCVDSYNKAAFLMNLKITKKLAMLRRSLGMKIGYEDIYILFERAMNSPLDYGFTMTSKGCCGSGTIEFGATCRGQIPCKHPSKYMFWDAVHPTEAMYKIVSDDVCRMISRNLLT</sequence>
<name>A0A835LD63_9MAGN</name>
<dbReference type="AlphaFoldDB" id="A0A835LD63"/>
<dbReference type="InterPro" id="IPR001087">
    <property type="entry name" value="GDSL"/>
</dbReference>
<reference evidence="3 4" key="1">
    <citation type="submission" date="2020-10" db="EMBL/GenBank/DDBJ databases">
        <title>The Coptis chinensis genome and diversification of protoberbering-type alkaloids.</title>
        <authorList>
            <person name="Wang B."/>
            <person name="Shu S."/>
            <person name="Song C."/>
            <person name="Liu Y."/>
        </authorList>
    </citation>
    <scope>NUCLEOTIDE SEQUENCE [LARGE SCALE GENOMIC DNA]</scope>
    <source>
        <strain evidence="3">HL-2020</strain>
        <tissue evidence="3">Leaf</tissue>
    </source>
</reference>
<dbReference type="InterPro" id="IPR050592">
    <property type="entry name" value="GDSL_lipolytic_enzyme"/>
</dbReference>
<keyword evidence="4" id="KW-1185">Reference proteome</keyword>
<dbReference type="InterPro" id="IPR036514">
    <property type="entry name" value="SGNH_hydro_sf"/>
</dbReference>
<dbReference type="EMBL" id="JADFTS010000009">
    <property type="protein sequence ID" value="KAF9588127.1"/>
    <property type="molecule type" value="Genomic_DNA"/>
</dbReference>
<dbReference type="SUPFAM" id="SSF52266">
    <property type="entry name" value="SGNH hydrolase"/>
    <property type="match status" value="1"/>
</dbReference>
<feature type="signal peptide" evidence="2">
    <location>
        <begin position="1"/>
        <end position="24"/>
    </location>
</feature>
<dbReference type="OrthoDB" id="1600564at2759"/>
<dbReference type="Pfam" id="PF00657">
    <property type="entry name" value="Lipase_GDSL"/>
    <property type="match status" value="1"/>
</dbReference>
<dbReference type="Proteomes" id="UP000631114">
    <property type="component" value="Unassembled WGS sequence"/>
</dbReference>
<dbReference type="GO" id="GO:0016788">
    <property type="term" value="F:hydrolase activity, acting on ester bonds"/>
    <property type="evidence" value="ECO:0007669"/>
    <property type="project" value="InterPro"/>
</dbReference>
<evidence type="ECO:0000313" key="4">
    <source>
        <dbReference type="Proteomes" id="UP000631114"/>
    </source>
</evidence>
<protein>
    <recommendedName>
        <fullName evidence="5">GDSL esterase/lipase</fullName>
    </recommendedName>
</protein>
<evidence type="ECO:0000256" key="2">
    <source>
        <dbReference type="SAM" id="SignalP"/>
    </source>
</evidence>
<evidence type="ECO:0008006" key="5">
    <source>
        <dbReference type="Google" id="ProtNLM"/>
    </source>
</evidence>
<keyword evidence="2" id="KW-0732">Signal</keyword>
<evidence type="ECO:0000313" key="3">
    <source>
        <dbReference type="EMBL" id="KAF9588127.1"/>
    </source>
</evidence>
<accession>A0A835LD63</accession>
<dbReference type="PANTHER" id="PTHR45642:SF7">
    <property type="entry name" value="GDSL ESTERASE_LIPASE"/>
    <property type="match status" value="1"/>
</dbReference>
<proteinExistence type="inferred from homology"/>
<feature type="chain" id="PRO_5032986275" description="GDSL esterase/lipase" evidence="2">
    <location>
        <begin position="25"/>
        <end position="359"/>
    </location>
</feature>
<dbReference type="PANTHER" id="PTHR45642">
    <property type="entry name" value="GDSL ESTERASE/LIPASE EXL3"/>
    <property type="match status" value="1"/>
</dbReference>
<comment type="caution">
    <text evidence="3">The sequence shown here is derived from an EMBL/GenBank/DDBJ whole genome shotgun (WGS) entry which is preliminary data.</text>
</comment>
<dbReference type="CDD" id="cd01837">
    <property type="entry name" value="SGNH_plant_lipase_like"/>
    <property type="match status" value="1"/>
</dbReference>
<evidence type="ECO:0000256" key="1">
    <source>
        <dbReference type="ARBA" id="ARBA00008668"/>
    </source>
</evidence>
<dbReference type="Gene3D" id="3.40.50.1110">
    <property type="entry name" value="SGNH hydrolase"/>
    <property type="match status" value="1"/>
</dbReference>
<organism evidence="3 4">
    <name type="scientific">Coptis chinensis</name>
    <dbReference type="NCBI Taxonomy" id="261450"/>
    <lineage>
        <taxon>Eukaryota</taxon>
        <taxon>Viridiplantae</taxon>
        <taxon>Streptophyta</taxon>
        <taxon>Embryophyta</taxon>
        <taxon>Tracheophyta</taxon>
        <taxon>Spermatophyta</taxon>
        <taxon>Magnoliopsida</taxon>
        <taxon>Ranunculales</taxon>
        <taxon>Ranunculaceae</taxon>
        <taxon>Coptidoideae</taxon>
        <taxon>Coptis</taxon>
    </lineage>
</organism>
<gene>
    <name evidence="3" type="ORF">IFM89_007603</name>
</gene>